<evidence type="ECO:0000313" key="5">
    <source>
        <dbReference type="EMBL" id="MBJ6366781.1"/>
    </source>
</evidence>
<comment type="similarity">
    <text evidence="1">Belongs to the acetyltransferase family.</text>
</comment>
<evidence type="ECO:0000256" key="2">
    <source>
        <dbReference type="ARBA" id="ARBA00022679"/>
    </source>
</evidence>
<keyword evidence="2" id="KW-0808">Transferase</keyword>
<comment type="caution">
    <text evidence="5">The sequence shown here is derived from an EMBL/GenBank/DDBJ whole genome shotgun (WGS) entry which is preliminary data.</text>
</comment>
<keyword evidence="6" id="KW-1185">Reference proteome</keyword>
<dbReference type="GO" id="GO:0008080">
    <property type="term" value="F:N-acetyltransferase activity"/>
    <property type="evidence" value="ECO:0007669"/>
    <property type="project" value="TreeGrafter"/>
</dbReference>
<sequence length="159" mass="18016">MDFTIRHAKKDDMPQVLELIKALAKFEKEEDAVEVTVTDLQTDGFGKKPAFLCFVAEVNNKVEGAAIVFHRFSTWKGKIIHLEDLIVSEPMRGLGLGTALLDEVIRYGYGLGVKRISWEVLDWNDPAIALYEKKGARVLRDWDVVHLDEQGIKAYITNL</sequence>
<accession>A0A8J7IGG8</accession>
<dbReference type="InterPro" id="IPR051016">
    <property type="entry name" value="Diverse_Substrate_AcTransf"/>
</dbReference>
<keyword evidence="3" id="KW-0012">Acyltransferase</keyword>
<gene>
    <name evidence="5" type="ORF">JF259_01640</name>
</gene>
<dbReference type="Gene3D" id="3.40.630.30">
    <property type="match status" value="1"/>
</dbReference>
<dbReference type="SUPFAM" id="SSF55729">
    <property type="entry name" value="Acyl-CoA N-acyltransferases (Nat)"/>
    <property type="match status" value="1"/>
</dbReference>
<name>A0A8J7IGG8_9FLAO</name>
<dbReference type="RefSeq" id="WP_199112545.1">
    <property type="nucleotide sequence ID" value="NZ_JAELVQ010000001.1"/>
</dbReference>
<dbReference type="InterPro" id="IPR000182">
    <property type="entry name" value="GNAT_dom"/>
</dbReference>
<dbReference type="Proteomes" id="UP000610931">
    <property type="component" value="Unassembled WGS sequence"/>
</dbReference>
<dbReference type="EMBL" id="JAELVQ010000001">
    <property type="protein sequence ID" value="MBJ6366781.1"/>
    <property type="molecule type" value="Genomic_DNA"/>
</dbReference>
<evidence type="ECO:0000256" key="3">
    <source>
        <dbReference type="ARBA" id="ARBA00023315"/>
    </source>
</evidence>
<reference evidence="5" key="1">
    <citation type="submission" date="2020-12" db="EMBL/GenBank/DDBJ databases">
        <title>Snuella sp. nov., isolated from sediment in Incheon.</title>
        <authorList>
            <person name="Kim W."/>
        </authorList>
    </citation>
    <scope>NUCLEOTIDE SEQUENCE</scope>
    <source>
        <strain evidence="5">CAU 1569</strain>
    </source>
</reference>
<dbReference type="PROSITE" id="PS51186">
    <property type="entry name" value="GNAT"/>
    <property type="match status" value="1"/>
</dbReference>
<evidence type="ECO:0000313" key="6">
    <source>
        <dbReference type="Proteomes" id="UP000610931"/>
    </source>
</evidence>
<evidence type="ECO:0000259" key="4">
    <source>
        <dbReference type="PROSITE" id="PS51186"/>
    </source>
</evidence>
<dbReference type="PANTHER" id="PTHR10545:SF29">
    <property type="entry name" value="GH14572P-RELATED"/>
    <property type="match status" value="1"/>
</dbReference>
<organism evidence="5 6">
    <name type="scientific">Snuella sedimenti</name>
    <dbReference type="NCBI Taxonomy" id="2798802"/>
    <lineage>
        <taxon>Bacteria</taxon>
        <taxon>Pseudomonadati</taxon>
        <taxon>Bacteroidota</taxon>
        <taxon>Flavobacteriia</taxon>
        <taxon>Flavobacteriales</taxon>
        <taxon>Flavobacteriaceae</taxon>
        <taxon>Snuella</taxon>
    </lineage>
</organism>
<protein>
    <submittedName>
        <fullName evidence="5">GNAT family N-acetyltransferase</fullName>
    </submittedName>
</protein>
<proteinExistence type="inferred from homology"/>
<dbReference type="InterPro" id="IPR016181">
    <property type="entry name" value="Acyl_CoA_acyltransferase"/>
</dbReference>
<evidence type="ECO:0000256" key="1">
    <source>
        <dbReference type="ARBA" id="ARBA00008694"/>
    </source>
</evidence>
<dbReference type="Pfam" id="PF00583">
    <property type="entry name" value="Acetyltransf_1"/>
    <property type="match status" value="1"/>
</dbReference>
<dbReference type="CDD" id="cd04301">
    <property type="entry name" value="NAT_SF"/>
    <property type="match status" value="1"/>
</dbReference>
<dbReference type="AlphaFoldDB" id="A0A8J7IGG8"/>
<feature type="domain" description="N-acetyltransferase" evidence="4">
    <location>
        <begin position="3"/>
        <end position="159"/>
    </location>
</feature>
<dbReference type="PANTHER" id="PTHR10545">
    <property type="entry name" value="DIAMINE N-ACETYLTRANSFERASE"/>
    <property type="match status" value="1"/>
</dbReference>
<dbReference type="FunFam" id="3.40.630.30:FF:000064">
    <property type="entry name" value="GNAT family acetyltransferase"/>
    <property type="match status" value="1"/>
</dbReference>